<dbReference type="OrthoDB" id="4098138at2"/>
<organism evidence="1 2">
    <name type="scientific">Actinacidiphila glaucinigra</name>
    <dbReference type="NCBI Taxonomy" id="235986"/>
    <lineage>
        <taxon>Bacteria</taxon>
        <taxon>Bacillati</taxon>
        <taxon>Actinomycetota</taxon>
        <taxon>Actinomycetes</taxon>
        <taxon>Kitasatosporales</taxon>
        <taxon>Streptomycetaceae</taxon>
        <taxon>Actinacidiphila</taxon>
    </lineage>
</organism>
<dbReference type="Proteomes" id="UP000198280">
    <property type="component" value="Unassembled WGS sequence"/>
</dbReference>
<keyword evidence="2" id="KW-1185">Reference proteome</keyword>
<dbReference type="EMBL" id="FZOF01000012">
    <property type="protein sequence ID" value="SNT01816.1"/>
    <property type="molecule type" value="Genomic_DNA"/>
</dbReference>
<gene>
    <name evidence="1" type="ORF">SAMN05216252_112125</name>
</gene>
<sequence>MAMQLLAADGDFADRMVALAGLPWSRRAVEDAFVANGWEVPEDEEEGPDIGWWEVQFLPGREEGADDWWLELGDPPGCVDDGSPDAVCAHTGCGAGSYVLHPFAYFADPEDPAAWDNEFGPWHSRPDVRGEATEADYDAEYLRMAALLRDRLGEPEPAGPWPYQDIDATRHVRWSRGGAYVILLDGNDAMSYGAYRRAGVAVRPKR</sequence>
<evidence type="ECO:0000313" key="1">
    <source>
        <dbReference type="EMBL" id="SNT01816.1"/>
    </source>
</evidence>
<accession>A0A239J711</accession>
<evidence type="ECO:0000313" key="2">
    <source>
        <dbReference type="Proteomes" id="UP000198280"/>
    </source>
</evidence>
<dbReference type="RefSeq" id="WP_089225892.1">
    <property type="nucleotide sequence ID" value="NZ_FZOF01000012.1"/>
</dbReference>
<dbReference type="AlphaFoldDB" id="A0A239J711"/>
<protein>
    <submittedName>
        <fullName evidence="1">Uncharacterized protein</fullName>
    </submittedName>
</protein>
<name>A0A239J711_9ACTN</name>
<reference evidence="1 2" key="1">
    <citation type="submission" date="2017-06" db="EMBL/GenBank/DDBJ databases">
        <authorList>
            <person name="Kim H.J."/>
            <person name="Triplett B.A."/>
        </authorList>
    </citation>
    <scope>NUCLEOTIDE SEQUENCE [LARGE SCALE GENOMIC DNA]</scope>
    <source>
        <strain evidence="1 2">CGMCC 4.1858</strain>
    </source>
</reference>
<proteinExistence type="predicted"/>